<comment type="similarity">
    <text evidence="2">Belongs to the peptidase S54 family.</text>
</comment>
<feature type="domain" description="Peptidase S54 rhomboid" evidence="8">
    <location>
        <begin position="79"/>
        <end position="233"/>
    </location>
</feature>
<sequence length="237" mass="25819">MSSNSPHELQDDQEPNAKVPAFNIPTIVVILAAICCGIFVLQEFVLTAEQQWILLRDLSFIPLRYTGPYTLDFHAFTTPVTYAFLHGSTGHLVVNMIWLAAFGSPLAGRIGAVRFLIFWIVTAGFAVLLHFIVHSQDATPVVGASGAISGMMGAAARFGFRIDRSQARSRFNGPVLTIPQVLKSRTVVTFLLVWSMVNLVVGIASASSGAQTIAWEAHIGGFLAGFLLIRLFARNFR</sequence>
<dbReference type="RefSeq" id="WP_036484040.1">
    <property type="nucleotide sequence ID" value="NZ_JMQM01000001.1"/>
</dbReference>
<dbReference type="PATRIC" id="fig|472175.3.peg.1083"/>
<keyword evidence="6 7" id="KW-0472">Membrane</keyword>
<name>A0A084UAR0_9HYPH</name>
<dbReference type="PANTHER" id="PTHR43731:SF14">
    <property type="entry name" value="PRESENILIN-ASSOCIATED RHOMBOID-LIKE PROTEIN, MITOCHONDRIAL"/>
    <property type="match status" value="1"/>
</dbReference>
<evidence type="ECO:0000256" key="6">
    <source>
        <dbReference type="ARBA" id="ARBA00023136"/>
    </source>
</evidence>
<keyword evidence="5 7" id="KW-1133">Transmembrane helix</keyword>
<dbReference type="AlphaFoldDB" id="A0A084UAR0"/>
<dbReference type="InterPro" id="IPR035952">
    <property type="entry name" value="Rhomboid-like_sf"/>
</dbReference>
<comment type="subcellular location">
    <subcellularLocation>
        <location evidence="1">Membrane</location>
        <topology evidence="1">Multi-pass membrane protein</topology>
    </subcellularLocation>
</comment>
<evidence type="ECO:0000313" key="9">
    <source>
        <dbReference type="EMBL" id="KFB10046.1"/>
    </source>
</evidence>
<dbReference type="OrthoDB" id="9797190at2"/>
<feature type="transmembrane region" description="Helical" evidence="7">
    <location>
        <begin position="83"/>
        <end position="103"/>
    </location>
</feature>
<feature type="transmembrane region" description="Helical" evidence="7">
    <location>
        <begin position="115"/>
        <end position="133"/>
    </location>
</feature>
<evidence type="ECO:0000256" key="2">
    <source>
        <dbReference type="ARBA" id="ARBA00009045"/>
    </source>
</evidence>
<evidence type="ECO:0000256" key="5">
    <source>
        <dbReference type="ARBA" id="ARBA00022989"/>
    </source>
</evidence>
<gene>
    <name evidence="9" type="ORF">EL18_01074</name>
</gene>
<evidence type="ECO:0000256" key="7">
    <source>
        <dbReference type="SAM" id="Phobius"/>
    </source>
</evidence>
<accession>A0A084UAR0</accession>
<feature type="transmembrane region" description="Helical" evidence="7">
    <location>
        <begin position="20"/>
        <end position="41"/>
    </location>
</feature>
<dbReference type="Proteomes" id="UP000053675">
    <property type="component" value="Unassembled WGS sequence"/>
</dbReference>
<feature type="transmembrane region" description="Helical" evidence="7">
    <location>
        <begin position="139"/>
        <end position="160"/>
    </location>
</feature>
<proteinExistence type="inferred from homology"/>
<evidence type="ECO:0000256" key="4">
    <source>
        <dbReference type="ARBA" id="ARBA00022801"/>
    </source>
</evidence>
<evidence type="ECO:0000259" key="8">
    <source>
        <dbReference type="Pfam" id="PF01694"/>
    </source>
</evidence>
<dbReference type="InterPro" id="IPR050925">
    <property type="entry name" value="Rhomboid_protease_S54"/>
</dbReference>
<dbReference type="Gene3D" id="1.20.1540.10">
    <property type="entry name" value="Rhomboid-like"/>
    <property type="match status" value="1"/>
</dbReference>
<keyword evidence="3 7" id="KW-0812">Transmembrane</keyword>
<evidence type="ECO:0000256" key="3">
    <source>
        <dbReference type="ARBA" id="ARBA00022692"/>
    </source>
</evidence>
<dbReference type="STRING" id="472175.EL18_01074"/>
<reference evidence="9 10" key="1">
    <citation type="submission" date="2014-05" db="EMBL/GenBank/DDBJ databases">
        <title>Draft Genome Sequence of Nitratireductor basaltis Strain UMTGB225, A Marine Bacterium Isolated from Green Barrel Tunicate.</title>
        <authorList>
            <person name="Gan H.Y."/>
        </authorList>
    </citation>
    <scope>NUCLEOTIDE SEQUENCE [LARGE SCALE GENOMIC DNA]</scope>
    <source>
        <strain evidence="9 10">UMTGB225</strain>
    </source>
</reference>
<evidence type="ECO:0000256" key="1">
    <source>
        <dbReference type="ARBA" id="ARBA00004141"/>
    </source>
</evidence>
<dbReference type="GO" id="GO:0016020">
    <property type="term" value="C:membrane"/>
    <property type="evidence" value="ECO:0007669"/>
    <property type="project" value="UniProtKB-SubCell"/>
</dbReference>
<dbReference type="SUPFAM" id="SSF144091">
    <property type="entry name" value="Rhomboid-like"/>
    <property type="match status" value="1"/>
</dbReference>
<dbReference type="eggNOG" id="COG0705">
    <property type="taxonomic scope" value="Bacteria"/>
</dbReference>
<protein>
    <submittedName>
        <fullName evidence="9">Rhomboid family protein</fullName>
    </submittedName>
</protein>
<dbReference type="InterPro" id="IPR022764">
    <property type="entry name" value="Peptidase_S54_rhomboid_dom"/>
</dbReference>
<feature type="transmembrane region" description="Helical" evidence="7">
    <location>
        <begin position="213"/>
        <end position="233"/>
    </location>
</feature>
<dbReference type="PANTHER" id="PTHR43731">
    <property type="entry name" value="RHOMBOID PROTEASE"/>
    <property type="match status" value="1"/>
</dbReference>
<keyword evidence="10" id="KW-1185">Reference proteome</keyword>
<dbReference type="EMBL" id="JMQM01000001">
    <property type="protein sequence ID" value="KFB10046.1"/>
    <property type="molecule type" value="Genomic_DNA"/>
</dbReference>
<organism evidence="9 10">
    <name type="scientific">Nitratireductor basaltis</name>
    <dbReference type="NCBI Taxonomy" id="472175"/>
    <lineage>
        <taxon>Bacteria</taxon>
        <taxon>Pseudomonadati</taxon>
        <taxon>Pseudomonadota</taxon>
        <taxon>Alphaproteobacteria</taxon>
        <taxon>Hyphomicrobiales</taxon>
        <taxon>Phyllobacteriaceae</taxon>
        <taxon>Nitratireductor</taxon>
    </lineage>
</organism>
<dbReference type="GO" id="GO:0004252">
    <property type="term" value="F:serine-type endopeptidase activity"/>
    <property type="evidence" value="ECO:0007669"/>
    <property type="project" value="InterPro"/>
</dbReference>
<keyword evidence="4" id="KW-0378">Hydrolase</keyword>
<feature type="transmembrane region" description="Helical" evidence="7">
    <location>
        <begin position="187"/>
        <end position="207"/>
    </location>
</feature>
<evidence type="ECO:0000313" key="10">
    <source>
        <dbReference type="Proteomes" id="UP000053675"/>
    </source>
</evidence>
<comment type="caution">
    <text evidence="9">The sequence shown here is derived from an EMBL/GenBank/DDBJ whole genome shotgun (WGS) entry which is preliminary data.</text>
</comment>
<dbReference type="Pfam" id="PF01694">
    <property type="entry name" value="Rhomboid"/>
    <property type="match status" value="1"/>
</dbReference>